<evidence type="ECO:0000313" key="2">
    <source>
        <dbReference type="EMBL" id="GBP37333.1"/>
    </source>
</evidence>
<dbReference type="EMBL" id="BGZK01000332">
    <property type="protein sequence ID" value="GBP37333.1"/>
    <property type="molecule type" value="Genomic_DNA"/>
</dbReference>
<protein>
    <submittedName>
        <fullName evidence="2">Uncharacterized protein</fullName>
    </submittedName>
</protein>
<organism evidence="2 3">
    <name type="scientific">Eumeta variegata</name>
    <name type="common">Bagworm moth</name>
    <name type="synonym">Eumeta japonica</name>
    <dbReference type="NCBI Taxonomy" id="151549"/>
    <lineage>
        <taxon>Eukaryota</taxon>
        <taxon>Metazoa</taxon>
        <taxon>Ecdysozoa</taxon>
        <taxon>Arthropoda</taxon>
        <taxon>Hexapoda</taxon>
        <taxon>Insecta</taxon>
        <taxon>Pterygota</taxon>
        <taxon>Neoptera</taxon>
        <taxon>Endopterygota</taxon>
        <taxon>Lepidoptera</taxon>
        <taxon>Glossata</taxon>
        <taxon>Ditrysia</taxon>
        <taxon>Tineoidea</taxon>
        <taxon>Psychidae</taxon>
        <taxon>Oiketicinae</taxon>
        <taxon>Eumeta</taxon>
    </lineage>
</organism>
<dbReference type="AlphaFoldDB" id="A0A4C1VFC5"/>
<accession>A0A4C1VFC5</accession>
<reference evidence="2 3" key="1">
    <citation type="journal article" date="2019" name="Commun. Biol.">
        <title>The bagworm genome reveals a unique fibroin gene that provides high tensile strength.</title>
        <authorList>
            <person name="Kono N."/>
            <person name="Nakamura H."/>
            <person name="Ohtoshi R."/>
            <person name="Tomita M."/>
            <person name="Numata K."/>
            <person name="Arakawa K."/>
        </authorList>
    </citation>
    <scope>NUCLEOTIDE SEQUENCE [LARGE SCALE GENOMIC DNA]</scope>
</reference>
<comment type="caution">
    <text evidence="2">The sequence shown here is derived from an EMBL/GenBank/DDBJ whole genome shotgun (WGS) entry which is preliminary data.</text>
</comment>
<gene>
    <name evidence="2" type="ORF">EVAR_22793_1</name>
</gene>
<dbReference type="Proteomes" id="UP000299102">
    <property type="component" value="Unassembled WGS sequence"/>
</dbReference>
<evidence type="ECO:0000313" key="3">
    <source>
        <dbReference type="Proteomes" id="UP000299102"/>
    </source>
</evidence>
<keyword evidence="3" id="KW-1185">Reference proteome</keyword>
<feature type="compositionally biased region" description="Basic residues" evidence="1">
    <location>
        <begin position="50"/>
        <end position="66"/>
    </location>
</feature>
<sequence>MVVCGSGELAERLPIPHIRGISSSLSLIDGSRERNRANNIFPAAAEGGRPLRHRSSTKDRHRAPSP</sequence>
<feature type="region of interest" description="Disordered" evidence="1">
    <location>
        <begin position="40"/>
        <end position="66"/>
    </location>
</feature>
<evidence type="ECO:0000256" key="1">
    <source>
        <dbReference type="SAM" id="MobiDB-lite"/>
    </source>
</evidence>
<name>A0A4C1VFC5_EUMVA</name>
<proteinExistence type="predicted"/>